<dbReference type="RefSeq" id="WP_061897652.1">
    <property type="nucleotide sequence ID" value="NZ_CP195598.1"/>
</dbReference>
<dbReference type="EMBL" id="LOBR01000068">
    <property type="protein sequence ID" value="KYN85439.1"/>
    <property type="molecule type" value="Genomic_DNA"/>
</dbReference>
<dbReference type="AlphaFoldDB" id="A0A151KUU9"/>
<organism evidence="1 2">
    <name type="scientific">Vibrio cidicii</name>
    <dbReference type="NCBI Taxonomy" id="1763883"/>
    <lineage>
        <taxon>Bacteria</taxon>
        <taxon>Pseudomonadati</taxon>
        <taxon>Pseudomonadota</taxon>
        <taxon>Gammaproteobacteria</taxon>
        <taxon>Vibrionales</taxon>
        <taxon>Vibrionaceae</taxon>
        <taxon>Vibrio</taxon>
    </lineage>
</organism>
<evidence type="ECO:0000313" key="1">
    <source>
        <dbReference type="EMBL" id="KYN85439.1"/>
    </source>
</evidence>
<reference evidence="2" key="1">
    <citation type="submission" date="2015-12" db="EMBL/GenBank/DDBJ databases">
        <authorList>
            <person name="Shamseldin A."/>
            <person name="Moawad H."/>
            <person name="Abd El-Rahim W.M."/>
            <person name="Sadowsky M.J."/>
        </authorList>
    </citation>
    <scope>NUCLEOTIDE SEQUENCE [LARGE SCALE GENOMIC DNA]</scope>
    <source>
        <strain evidence="2">2538-88</strain>
    </source>
</reference>
<proteinExistence type="predicted"/>
<name>A0A151KUU9_9VIBR</name>
<dbReference type="Proteomes" id="UP000075346">
    <property type="component" value="Unassembled WGS sequence"/>
</dbReference>
<accession>A0A151KUU9</accession>
<sequence length="124" mass="14460">MKLKNIKGVAKNFTLSFFSGENYIDGGFVRDDIFKLANLKAGDLVRISWIPTKDEELFKLTPRVRKTVLAYRKWLPKLCESHSLPIECFEEFYISVYRADNHQVYVEAVVVDLNGKIYQLPIWV</sequence>
<comment type="caution">
    <text evidence="1">The sequence shown here is derived from an EMBL/GenBank/DDBJ whole genome shotgun (WGS) entry which is preliminary data.</text>
</comment>
<protein>
    <submittedName>
        <fullName evidence="1">Uncharacterized protein</fullName>
    </submittedName>
</protein>
<gene>
    <name evidence="1" type="ORF">ATY37_19925</name>
</gene>
<evidence type="ECO:0000313" key="2">
    <source>
        <dbReference type="Proteomes" id="UP000075346"/>
    </source>
</evidence>